<sequence>MGDPSVTTNGRKLLDPSELGTKEYWEKCYERELKNHTADPEDEGINWFEESNAEDVVLKLLSSYDLTSGGGLDREDTRFLDLGTGNGHMLFALREDENEHGERWLGDMLGVDYSPKSVELAKQINEQRKEELDEDDEQGYANVELQQWDLLTEQPDEGWLRDGFEVVLDKGTFDAISLMPTTDGQSHPCEVYRERVVRLIKPANFLIVTSCNWTKEELVSWLVTEDSGLHYHDEAKYPTFKFGGKTGQSVVTVVFKRDSLLSGIVRTETAVLDSSDESGSE</sequence>
<keyword evidence="2 5" id="KW-0489">Methyltransferase</keyword>
<dbReference type="EC" id="2.1.1.-" evidence="5"/>
<feature type="domain" description="Methyltransferase" evidence="6">
    <location>
        <begin position="75"/>
        <end position="219"/>
    </location>
</feature>
<reference evidence="7" key="1">
    <citation type="submission" date="2022-06" db="EMBL/GenBank/DDBJ databases">
        <title>Complete genome sequences of two strains of the flax pathogen Septoria linicola.</title>
        <authorList>
            <person name="Lapalu N."/>
            <person name="Simon A."/>
            <person name="Demenou B."/>
            <person name="Paumier D."/>
            <person name="Guillot M.-P."/>
            <person name="Gout L."/>
            <person name="Valade R."/>
        </authorList>
    </citation>
    <scope>NUCLEOTIDE SEQUENCE</scope>
    <source>
        <strain evidence="7">SE15195</strain>
    </source>
</reference>
<dbReference type="GO" id="GO:0016192">
    <property type="term" value="P:vesicle-mediated transport"/>
    <property type="evidence" value="ECO:0007669"/>
    <property type="project" value="UniProtKB-UniRule"/>
</dbReference>
<evidence type="ECO:0000256" key="5">
    <source>
        <dbReference type="HAMAP-Rule" id="MF_03188"/>
    </source>
</evidence>
<evidence type="ECO:0000259" key="6">
    <source>
        <dbReference type="Pfam" id="PF13847"/>
    </source>
</evidence>
<organism evidence="7 8">
    <name type="scientific">Septoria linicola</name>
    <dbReference type="NCBI Taxonomy" id="215465"/>
    <lineage>
        <taxon>Eukaryota</taxon>
        <taxon>Fungi</taxon>
        <taxon>Dikarya</taxon>
        <taxon>Ascomycota</taxon>
        <taxon>Pezizomycotina</taxon>
        <taxon>Dothideomycetes</taxon>
        <taxon>Dothideomycetidae</taxon>
        <taxon>Mycosphaerellales</taxon>
        <taxon>Mycosphaerellaceae</taxon>
        <taxon>Septoria</taxon>
    </lineage>
</organism>
<evidence type="ECO:0000256" key="3">
    <source>
        <dbReference type="ARBA" id="ARBA00022679"/>
    </source>
</evidence>
<keyword evidence="1 5" id="KW-0963">Cytoplasm</keyword>
<accession>A0A9Q9AFC0</accession>
<evidence type="ECO:0000313" key="7">
    <source>
        <dbReference type="EMBL" id="USW48409.1"/>
    </source>
</evidence>
<dbReference type="SUPFAM" id="SSF53335">
    <property type="entry name" value="S-adenosyl-L-methionine-dependent methyltransferases"/>
    <property type="match status" value="1"/>
</dbReference>
<evidence type="ECO:0000256" key="4">
    <source>
        <dbReference type="ARBA" id="ARBA00022691"/>
    </source>
</evidence>
<evidence type="ECO:0000313" key="8">
    <source>
        <dbReference type="Proteomes" id="UP001056384"/>
    </source>
</evidence>
<comment type="subcellular location">
    <subcellularLocation>
        <location evidence="5">Cytoplasm</location>
    </subcellularLocation>
</comment>
<gene>
    <name evidence="5" type="primary">EFM4</name>
    <name evidence="7" type="ORF">Slin15195_G017280</name>
</gene>
<evidence type="ECO:0000256" key="1">
    <source>
        <dbReference type="ARBA" id="ARBA00022490"/>
    </source>
</evidence>
<dbReference type="GO" id="GO:0016279">
    <property type="term" value="F:protein-lysine N-methyltransferase activity"/>
    <property type="evidence" value="ECO:0007669"/>
    <property type="project" value="UniProtKB-UniRule"/>
</dbReference>
<evidence type="ECO:0000256" key="2">
    <source>
        <dbReference type="ARBA" id="ARBA00022603"/>
    </source>
</evidence>
<comment type="function">
    <text evidence="5">S-adenosyl-L-methionine-dependent protein-lysine N-methyltransferase that mono- and dimethylates elongation factor 1-alpha at 'Lys-316'. May play a role in intracellular transport.</text>
</comment>
<keyword evidence="4 5" id="KW-0949">S-adenosyl-L-methionine</keyword>
<name>A0A9Q9AFC0_9PEZI</name>
<dbReference type="EMBL" id="CP099418">
    <property type="protein sequence ID" value="USW48409.1"/>
    <property type="molecule type" value="Genomic_DNA"/>
</dbReference>
<dbReference type="GO" id="GO:0005737">
    <property type="term" value="C:cytoplasm"/>
    <property type="evidence" value="ECO:0007669"/>
    <property type="project" value="UniProtKB-SubCell"/>
</dbReference>
<dbReference type="Gene3D" id="3.40.50.150">
    <property type="entry name" value="Vaccinia Virus protein VP39"/>
    <property type="match status" value="1"/>
</dbReference>
<dbReference type="InterPro" id="IPR029063">
    <property type="entry name" value="SAM-dependent_MTases_sf"/>
</dbReference>
<dbReference type="InterPro" id="IPR026635">
    <property type="entry name" value="Efm4/METTL10"/>
</dbReference>
<dbReference type="Proteomes" id="UP001056384">
    <property type="component" value="Chromosome 1"/>
</dbReference>
<dbReference type="AlphaFoldDB" id="A0A9Q9AFC0"/>
<proteinExistence type="inferred from homology"/>
<dbReference type="CDD" id="cd02440">
    <property type="entry name" value="AdoMet_MTases"/>
    <property type="match status" value="1"/>
</dbReference>
<dbReference type="InterPro" id="IPR025714">
    <property type="entry name" value="Methyltranfer_dom"/>
</dbReference>
<comment type="similarity">
    <text evidence="5">Belongs to the class I-like SAM-binding methyltransferase superfamily. EFM4 family.</text>
</comment>
<protein>
    <recommendedName>
        <fullName evidence="5">Protein-lysine N-methyltransferase EFM4</fullName>
        <ecNumber evidence="5">2.1.1.-</ecNumber>
    </recommendedName>
    <alternativeName>
        <fullName evidence="5">Elongation factor methyltransferase 4</fullName>
    </alternativeName>
</protein>
<dbReference type="HAMAP" id="MF_03188">
    <property type="entry name" value="Methyltr_EFM4"/>
    <property type="match status" value="1"/>
</dbReference>
<dbReference type="PANTHER" id="PTHR12843">
    <property type="entry name" value="PROTEIN-LYSINE N-METHYLTRANSFERASE METTL10"/>
    <property type="match status" value="1"/>
</dbReference>
<keyword evidence="5" id="KW-0813">Transport</keyword>
<dbReference type="PANTHER" id="PTHR12843:SF5">
    <property type="entry name" value="EEF1A LYSINE METHYLTRANSFERASE 2"/>
    <property type="match status" value="1"/>
</dbReference>
<keyword evidence="8" id="KW-1185">Reference proteome</keyword>
<dbReference type="Pfam" id="PF13847">
    <property type="entry name" value="Methyltransf_31"/>
    <property type="match status" value="1"/>
</dbReference>
<dbReference type="GO" id="GO:0032259">
    <property type="term" value="P:methylation"/>
    <property type="evidence" value="ECO:0007669"/>
    <property type="project" value="UniProtKB-KW"/>
</dbReference>
<keyword evidence="3 5" id="KW-0808">Transferase</keyword>